<evidence type="ECO:0000256" key="3">
    <source>
        <dbReference type="ARBA" id="ARBA00023002"/>
    </source>
</evidence>
<comment type="caution">
    <text evidence="7">The sequence shown here is derived from an EMBL/GenBank/DDBJ whole genome shotgun (WGS) entry which is preliminary data.</text>
</comment>
<evidence type="ECO:0000313" key="7">
    <source>
        <dbReference type="EMBL" id="MFC3053288.1"/>
    </source>
</evidence>
<feature type="non-terminal residue" evidence="7">
    <location>
        <position position="346"/>
    </location>
</feature>
<keyword evidence="8" id="KW-1185">Reference proteome</keyword>
<protein>
    <submittedName>
        <fullName evidence="7">Iron-containing alcohol dehydrogenase</fullName>
    </submittedName>
</protein>
<evidence type="ECO:0000313" key="8">
    <source>
        <dbReference type="Proteomes" id="UP001595444"/>
    </source>
</evidence>
<evidence type="ECO:0000256" key="1">
    <source>
        <dbReference type="ARBA" id="ARBA00001962"/>
    </source>
</evidence>
<dbReference type="InterPro" id="IPR018211">
    <property type="entry name" value="ADH_Fe_CS"/>
</dbReference>
<evidence type="ECO:0000256" key="4">
    <source>
        <dbReference type="ARBA" id="ARBA00023027"/>
    </source>
</evidence>
<dbReference type="Pfam" id="PF25137">
    <property type="entry name" value="ADH_Fe_C"/>
    <property type="match status" value="1"/>
</dbReference>
<dbReference type="PANTHER" id="PTHR11496:SF102">
    <property type="entry name" value="ALCOHOL DEHYDROGENASE 4"/>
    <property type="match status" value="1"/>
</dbReference>
<dbReference type="SUPFAM" id="SSF56796">
    <property type="entry name" value="Dehydroquinate synthase-like"/>
    <property type="match status" value="1"/>
</dbReference>
<dbReference type="PROSITE" id="PS00913">
    <property type="entry name" value="ADH_IRON_1"/>
    <property type="match status" value="1"/>
</dbReference>
<feature type="domain" description="Fe-containing alcohol dehydrogenase-like C-terminal" evidence="6">
    <location>
        <begin position="199"/>
        <end position="342"/>
    </location>
</feature>
<organism evidence="7 8">
    <name type="scientific">Kordiimonas pumila</name>
    <dbReference type="NCBI Taxonomy" id="2161677"/>
    <lineage>
        <taxon>Bacteria</taxon>
        <taxon>Pseudomonadati</taxon>
        <taxon>Pseudomonadota</taxon>
        <taxon>Alphaproteobacteria</taxon>
        <taxon>Kordiimonadales</taxon>
        <taxon>Kordiimonadaceae</taxon>
        <taxon>Kordiimonas</taxon>
    </lineage>
</organism>
<comment type="cofactor">
    <cofactor evidence="1">
        <name>Fe cation</name>
        <dbReference type="ChEBI" id="CHEBI:24875"/>
    </cofactor>
</comment>
<dbReference type="Gene3D" id="1.20.1090.10">
    <property type="entry name" value="Dehydroquinate synthase-like - alpha domain"/>
    <property type="match status" value="1"/>
</dbReference>
<dbReference type="Proteomes" id="UP001595444">
    <property type="component" value="Unassembled WGS sequence"/>
</dbReference>
<dbReference type="InterPro" id="IPR056798">
    <property type="entry name" value="ADH_Fe_C"/>
</dbReference>
<sequence length="346" mass="36569">MVPSSPSLTANWNYPTRMHLGAGRIQEIAAICTEHGMSRPLVVTDTGAASLPFTAQIMELLTEAGLKAGLYSNVPSNPTDASITEGTDLYRDGDYDGVIALGGGSGLDAGKAIALLAGQGRPLADFEDVGDNWLRADANRIAPVIAVPTTAGTGSEVGRASVITFTATHEKKIIFHPKMMPVAVISDPVLTVGLPAHLTAATGVDAFTHCFEAFCAPSYHPMADGIALEGMRLIKDWLPVAYREGTNVTARTHMLTAASMGATAFQKGLGAVHALSHPVGAVYNAHHGLTNAIFLPYVMQENRPLIAAKMERLAAYLDLGQNGFNEVLDWVLAFRESLGIPHDAKS</sequence>
<dbReference type="InterPro" id="IPR001670">
    <property type="entry name" value="ADH_Fe/GldA"/>
</dbReference>
<evidence type="ECO:0000256" key="2">
    <source>
        <dbReference type="ARBA" id="ARBA00007358"/>
    </source>
</evidence>
<name>A0ABV7D7V9_9PROT</name>
<accession>A0ABV7D7V9</accession>
<evidence type="ECO:0000259" key="6">
    <source>
        <dbReference type="Pfam" id="PF25137"/>
    </source>
</evidence>
<keyword evidence="4" id="KW-0520">NAD</keyword>
<proteinExistence type="inferred from homology"/>
<dbReference type="Pfam" id="PF00465">
    <property type="entry name" value="Fe-ADH"/>
    <property type="match status" value="1"/>
</dbReference>
<feature type="domain" description="Alcohol dehydrogenase iron-type/glycerol dehydrogenase GldA" evidence="5">
    <location>
        <begin position="15"/>
        <end position="188"/>
    </location>
</feature>
<comment type="similarity">
    <text evidence="2">Belongs to the iron-containing alcohol dehydrogenase family.</text>
</comment>
<dbReference type="PANTHER" id="PTHR11496">
    <property type="entry name" value="ALCOHOL DEHYDROGENASE"/>
    <property type="match status" value="1"/>
</dbReference>
<gene>
    <name evidence="7" type="ORF">ACFOKA_15395</name>
</gene>
<dbReference type="CDD" id="cd14861">
    <property type="entry name" value="Fe-ADH-like"/>
    <property type="match status" value="1"/>
</dbReference>
<dbReference type="EMBL" id="JBHRSL010000020">
    <property type="protein sequence ID" value="MFC3053288.1"/>
    <property type="molecule type" value="Genomic_DNA"/>
</dbReference>
<evidence type="ECO:0000259" key="5">
    <source>
        <dbReference type="Pfam" id="PF00465"/>
    </source>
</evidence>
<dbReference type="Gene3D" id="3.40.50.1970">
    <property type="match status" value="1"/>
</dbReference>
<keyword evidence="3" id="KW-0560">Oxidoreductase</keyword>
<dbReference type="InterPro" id="IPR039697">
    <property type="entry name" value="Alcohol_dehydrogenase_Fe"/>
</dbReference>
<reference evidence="8" key="1">
    <citation type="journal article" date="2019" name="Int. J. Syst. Evol. Microbiol.">
        <title>The Global Catalogue of Microorganisms (GCM) 10K type strain sequencing project: providing services to taxonomists for standard genome sequencing and annotation.</title>
        <authorList>
            <consortium name="The Broad Institute Genomics Platform"/>
            <consortium name="The Broad Institute Genome Sequencing Center for Infectious Disease"/>
            <person name="Wu L."/>
            <person name="Ma J."/>
        </authorList>
    </citation>
    <scope>NUCLEOTIDE SEQUENCE [LARGE SCALE GENOMIC DNA]</scope>
    <source>
        <strain evidence="8">KCTC 62164</strain>
    </source>
</reference>
<dbReference type="RefSeq" id="WP_380083356.1">
    <property type="nucleotide sequence ID" value="NZ_JBHRSL010000020.1"/>
</dbReference>